<sequence length="125" mass="14996">MKFCLFLKRSYNSIQINMGFLQLLIEVTSYQQQDQRISDNWKEYSSKLFKIGNYVLGCKLQFTFKNLFLQRNQNLSKFKSQLDITNIYFILPKDSHQREVNDFILEIFESIDLICRMITTSISRQ</sequence>
<protein>
    <submittedName>
        <fullName evidence="1">Uncharacterized protein</fullName>
    </submittedName>
</protein>
<keyword evidence="2" id="KW-1185">Reference proteome</keyword>
<evidence type="ECO:0000313" key="1">
    <source>
        <dbReference type="EMBL" id="CAD8199549.1"/>
    </source>
</evidence>
<evidence type="ECO:0000313" key="2">
    <source>
        <dbReference type="Proteomes" id="UP000689195"/>
    </source>
</evidence>
<gene>
    <name evidence="1" type="ORF">PPENT_87.1.T1220026</name>
</gene>
<organism evidence="1 2">
    <name type="scientific">Paramecium pentaurelia</name>
    <dbReference type="NCBI Taxonomy" id="43138"/>
    <lineage>
        <taxon>Eukaryota</taxon>
        <taxon>Sar</taxon>
        <taxon>Alveolata</taxon>
        <taxon>Ciliophora</taxon>
        <taxon>Intramacronucleata</taxon>
        <taxon>Oligohymenophorea</taxon>
        <taxon>Peniculida</taxon>
        <taxon>Parameciidae</taxon>
        <taxon>Paramecium</taxon>
    </lineage>
</organism>
<proteinExistence type="predicted"/>
<reference evidence="1" key="1">
    <citation type="submission" date="2021-01" db="EMBL/GenBank/DDBJ databases">
        <authorList>
            <consortium name="Genoscope - CEA"/>
            <person name="William W."/>
        </authorList>
    </citation>
    <scope>NUCLEOTIDE SEQUENCE</scope>
</reference>
<accession>A0A8S1XF41</accession>
<name>A0A8S1XF41_9CILI</name>
<dbReference type="AlphaFoldDB" id="A0A8S1XF41"/>
<comment type="caution">
    <text evidence="1">The sequence shown here is derived from an EMBL/GenBank/DDBJ whole genome shotgun (WGS) entry which is preliminary data.</text>
</comment>
<dbReference type="Proteomes" id="UP000689195">
    <property type="component" value="Unassembled WGS sequence"/>
</dbReference>
<dbReference type="EMBL" id="CAJJDO010000122">
    <property type="protein sequence ID" value="CAD8199549.1"/>
    <property type="molecule type" value="Genomic_DNA"/>
</dbReference>